<evidence type="ECO:0000256" key="2">
    <source>
        <dbReference type="ARBA" id="ARBA00022670"/>
    </source>
</evidence>
<keyword evidence="7" id="KW-0614">Plasmid</keyword>
<feature type="transmembrane region" description="Helical" evidence="5">
    <location>
        <begin position="24"/>
        <end position="52"/>
    </location>
</feature>
<dbReference type="InterPro" id="IPR047194">
    <property type="entry name" value="CwlT-like_lysozyme"/>
</dbReference>
<evidence type="ECO:0000259" key="6">
    <source>
        <dbReference type="PROSITE" id="PS51935"/>
    </source>
</evidence>
<reference evidence="7" key="1">
    <citation type="submission" date="2018-10" db="EMBL/GenBank/DDBJ databases">
        <authorList>
            <person name="Singh K. P."/>
            <person name="Ramachandran G."/>
            <person name="Val-Calvo J."/>
            <person name="Meijer J.J. W."/>
            <person name="Miguel-Arribas A."/>
            <person name="Gago Cordoba C."/>
        </authorList>
    </citation>
    <scope>NUCLEOTIDE SEQUENCE</scope>
    <source>
        <strain evidence="7">1</strain>
        <plasmid evidence="7">p576</plasmid>
    </source>
</reference>
<dbReference type="EMBL" id="LR026976">
    <property type="protein sequence ID" value="VCT93288.1"/>
    <property type="molecule type" value="Genomic_DNA"/>
</dbReference>
<organism evidence="7">
    <name type="scientific">Bacillus pumilus</name>
    <name type="common">Bacillus mesentericus</name>
    <dbReference type="NCBI Taxonomy" id="1408"/>
    <lineage>
        <taxon>Bacteria</taxon>
        <taxon>Bacillati</taxon>
        <taxon>Bacillota</taxon>
        <taxon>Bacilli</taxon>
        <taxon>Bacillales</taxon>
        <taxon>Bacillaceae</taxon>
        <taxon>Bacillus</taxon>
    </lineage>
</organism>
<dbReference type="InterPro" id="IPR051202">
    <property type="entry name" value="Peptidase_C40"/>
</dbReference>
<evidence type="ECO:0000256" key="5">
    <source>
        <dbReference type="SAM" id="Phobius"/>
    </source>
</evidence>
<dbReference type="PANTHER" id="PTHR47053">
    <property type="entry name" value="MUREIN DD-ENDOPEPTIDASE MEPH-RELATED"/>
    <property type="match status" value="1"/>
</dbReference>
<name>A0A9Q9PAK4_BACPU</name>
<dbReference type="GO" id="GO:0006508">
    <property type="term" value="P:proteolysis"/>
    <property type="evidence" value="ECO:0007669"/>
    <property type="project" value="UniProtKB-KW"/>
</dbReference>
<evidence type="ECO:0000256" key="1">
    <source>
        <dbReference type="ARBA" id="ARBA00007074"/>
    </source>
</evidence>
<sequence length="369" mass="40072">MSNIGNSLKDGMQSLIKKHLQKKAIMWFIGSSVGLIILIGLLVLVMVIGVIASLGGETEPSNDNIGSTINISPEVEKYRSAVQKEAAANGIPELTNLILALIMQESGGRYLDIMQASESLGLPPNTISNPYESIRVGVANFAATYRLAEKAKMNVTETALQGYNFGSGFIGWSIKRDGGWTQKNAIEFSRIYSKGVKRPNGTWRYGDQYYVDHVMRYLQPGSGDNNNGQSPIKGGNKVIEAAIKAGSTYIGRSSYIMGGGRNQRDIAKGIFDCSSFVHYAFKQAGVSLGNLSSTTTDTIVVQGKKVSYAKAKRGDLVFFDTYKKNGHVGIYLGDGTFLNCQNSYGVSIASMSNTYWKSKFNGVVVRIVQ</sequence>
<gene>
    <name evidence="7" type="primary">slt576</name>
    <name evidence="7" type="ORF">SBRMV_005</name>
</gene>
<protein>
    <submittedName>
        <fullName evidence="7">Soluble lytic transglycosylase</fullName>
    </submittedName>
</protein>
<dbReference type="CDD" id="cd16891">
    <property type="entry name" value="CwlT-like"/>
    <property type="match status" value="1"/>
</dbReference>
<dbReference type="AlphaFoldDB" id="A0A9Q9PAK4"/>
<keyword evidence="4" id="KW-0788">Thiol protease</keyword>
<dbReference type="Pfam" id="PF13702">
    <property type="entry name" value="Lysozyme_like"/>
    <property type="match status" value="1"/>
</dbReference>
<dbReference type="Gene3D" id="3.90.1720.10">
    <property type="entry name" value="endopeptidase domain like (from Nostoc punctiforme)"/>
    <property type="match status" value="1"/>
</dbReference>
<dbReference type="RefSeq" id="WP_122630925.1">
    <property type="nucleotide sequence ID" value="NZ_LR026976.1"/>
</dbReference>
<dbReference type="PROSITE" id="PS51935">
    <property type="entry name" value="NLPC_P60"/>
    <property type="match status" value="1"/>
</dbReference>
<dbReference type="SUPFAM" id="SSF53955">
    <property type="entry name" value="Lysozyme-like"/>
    <property type="match status" value="1"/>
</dbReference>
<geneLocation type="plasmid" evidence="7">
    <name>p576</name>
</geneLocation>
<evidence type="ECO:0000256" key="3">
    <source>
        <dbReference type="ARBA" id="ARBA00022801"/>
    </source>
</evidence>
<dbReference type="PANTHER" id="PTHR47053:SF5">
    <property type="entry name" value="BIFUNCTIONAL MURAMIDASE_DL-ENDOPEPTIDASE CWLT"/>
    <property type="match status" value="1"/>
</dbReference>
<accession>A0A9Q9PAK4</accession>
<evidence type="ECO:0000256" key="4">
    <source>
        <dbReference type="ARBA" id="ARBA00022807"/>
    </source>
</evidence>
<keyword evidence="5" id="KW-0472">Membrane</keyword>
<dbReference type="SUPFAM" id="SSF54001">
    <property type="entry name" value="Cysteine proteinases"/>
    <property type="match status" value="1"/>
</dbReference>
<dbReference type="InterPro" id="IPR000064">
    <property type="entry name" value="NLP_P60_dom"/>
</dbReference>
<dbReference type="Gene3D" id="1.10.530.10">
    <property type="match status" value="1"/>
</dbReference>
<keyword evidence="3" id="KW-0378">Hydrolase</keyword>
<dbReference type="InterPro" id="IPR038765">
    <property type="entry name" value="Papain-like_cys_pep_sf"/>
</dbReference>
<keyword evidence="5" id="KW-0812">Transmembrane</keyword>
<evidence type="ECO:0000313" key="7">
    <source>
        <dbReference type="EMBL" id="VCT93288.1"/>
    </source>
</evidence>
<proteinExistence type="inferred from homology"/>
<dbReference type="GO" id="GO:0008234">
    <property type="term" value="F:cysteine-type peptidase activity"/>
    <property type="evidence" value="ECO:0007669"/>
    <property type="project" value="UniProtKB-KW"/>
</dbReference>
<comment type="similarity">
    <text evidence="1">Belongs to the peptidase C40 family.</text>
</comment>
<dbReference type="Pfam" id="PF00877">
    <property type="entry name" value="NLPC_P60"/>
    <property type="match status" value="1"/>
</dbReference>
<dbReference type="InterPro" id="IPR023346">
    <property type="entry name" value="Lysozyme-like_dom_sf"/>
</dbReference>
<keyword evidence="2" id="KW-0645">Protease</keyword>
<keyword evidence="5" id="KW-1133">Transmembrane helix</keyword>
<feature type="domain" description="NlpC/P60" evidence="6">
    <location>
        <begin position="236"/>
        <end position="367"/>
    </location>
</feature>